<dbReference type="Pfam" id="PF02386">
    <property type="entry name" value="TrkH"/>
    <property type="match status" value="1"/>
</dbReference>
<keyword evidence="7 8" id="KW-0472">Membrane</keyword>
<feature type="transmembrane region" description="Helical" evidence="8">
    <location>
        <begin position="90"/>
        <end position="115"/>
    </location>
</feature>
<evidence type="ECO:0008006" key="11">
    <source>
        <dbReference type="Google" id="ProtNLM"/>
    </source>
</evidence>
<keyword evidence="10" id="KW-1185">Reference proteome</keyword>
<feature type="transmembrane region" description="Helical" evidence="8">
    <location>
        <begin position="35"/>
        <end position="57"/>
    </location>
</feature>
<protein>
    <recommendedName>
        <fullName evidence="11">Ktr system potassium uptake protein B</fullName>
    </recommendedName>
</protein>
<dbReference type="AlphaFoldDB" id="A0A368U8K3"/>
<keyword evidence="2" id="KW-0813">Transport</keyword>
<dbReference type="GO" id="GO:0005886">
    <property type="term" value="C:plasma membrane"/>
    <property type="evidence" value="ECO:0007669"/>
    <property type="project" value="UniProtKB-SubCell"/>
</dbReference>
<evidence type="ECO:0000256" key="5">
    <source>
        <dbReference type="ARBA" id="ARBA00022989"/>
    </source>
</evidence>
<accession>A0A368U8K3</accession>
<evidence type="ECO:0000256" key="8">
    <source>
        <dbReference type="SAM" id="Phobius"/>
    </source>
</evidence>
<dbReference type="InterPro" id="IPR003445">
    <property type="entry name" value="Cat_transpt"/>
</dbReference>
<dbReference type="PANTHER" id="PTHR32024:SF1">
    <property type="entry name" value="KTR SYSTEM POTASSIUM UPTAKE PROTEIN B"/>
    <property type="match status" value="1"/>
</dbReference>
<keyword evidence="5 8" id="KW-1133">Transmembrane helix</keyword>
<dbReference type="Proteomes" id="UP000253204">
    <property type="component" value="Unassembled WGS sequence"/>
</dbReference>
<dbReference type="EMBL" id="QPIJ01000008">
    <property type="protein sequence ID" value="RCV92826.1"/>
    <property type="molecule type" value="Genomic_DNA"/>
</dbReference>
<evidence type="ECO:0000256" key="3">
    <source>
        <dbReference type="ARBA" id="ARBA00022475"/>
    </source>
</evidence>
<proteinExistence type="predicted"/>
<evidence type="ECO:0000256" key="7">
    <source>
        <dbReference type="ARBA" id="ARBA00023136"/>
    </source>
</evidence>
<evidence type="ECO:0000256" key="1">
    <source>
        <dbReference type="ARBA" id="ARBA00004651"/>
    </source>
</evidence>
<evidence type="ECO:0000256" key="6">
    <source>
        <dbReference type="ARBA" id="ARBA00023065"/>
    </source>
</evidence>
<evidence type="ECO:0000313" key="10">
    <source>
        <dbReference type="Proteomes" id="UP000253204"/>
    </source>
</evidence>
<reference evidence="9 10" key="1">
    <citation type="submission" date="2018-07" db="EMBL/GenBank/DDBJ databases">
        <title>Halomonas rutogse sp. nov., isolated from Lake TangqianCo on Tibetan Plateau.</title>
        <authorList>
            <person name="Lu H."/>
            <person name="Xing P."/>
            <person name="Wu Q."/>
        </authorList>
    </citation>
    <scope>NUCLEOTIDE SEQUENCE [LARGE SCALE GENOMIC DNA]</scope>
    <source>
        <strain evidence="9 10">TQ8S</strain>
    </source>
</reference>
<dbReference type="GO" id="GO:0030001">
    <property type="term" value="P:metal ion transport"/>
    <property type="evidence" value="ECO:0007669"/>
    <property type="project" value="UniProtKB-ARBA"/>
</dbReference>
<dbReference type="GO" id="GO:0008324">
    <property type="term" value="F:monoatomic cation transmembrane transporter activity"/>
    <property type="evidence" value="ECO:0007669"/>
    <property type="project" value="InterPro"/>
</dbReference>
<dbReference type="PANTHER" id="PTHR32024">
    <property type="entry name" value="TRK SYSTEM POTASSIUM UPTAKE PROTEIN TRKG-RELATED"/>
    <property type="match status" value="1"/>
</dbReference>
<keyword evidence="4 8" id="KW-0812">Transmembrane</keyword>
<keyword evidence="6" id="KW-0406">Ion transport</keyword>
<comment type="subcellular location">
    <subcellularLocation>
        <location evidence="1">Cell membrane</location>
        <topology evidence="1">Multi-pass membrane protein</topology>
    </subcellularLocation>
</comment>
<name>A0A368U8K3_9GAMM</name>
<organism evidence="9 10">
    <name type="scientific">Vreelandella rituensis</name>
    <dbReference type="NCBI Taxonomy" id="2282306"/>
    <lineage>
        <taxon>Bacteria</taxon>
        <taxon>Pseudomonadati</taxon>
        <taxon>Pseudomonadota</taxon>
        <taxon>Gammaproteobacteria</taxon>
        <taxon>Oceanospirillales</taxon>
        <taxon>Halomonadaceae</taxon>
        <taxon>Vreelandella</taxon>
    </lineage>
</organism>
<evidence type="ECO:0000256" key="4">
    <source>
        <dbReference type="ARBA" id="ARBA00022692"/>
    </source>
</evidence>
<evidence type="ECO:0000256" key="2">
    <source>
        <dbReference type="ARBA" id="ARBA00022448"/>
    </source>
</evidence>
<dbReference type="OrthoDB" id="9810952at2"/>
<sequence length="132" mass="14053">MKVTTLLVLLAATWAYLRGRREPMLFSQPIKMTTLLKALAVTVMAVLGIFMGTLALSITEDADLLSVAFEATSALGTAGLTRGLTTELSGWGQVIIMVMMFVGRACPLTVAYLVGSAFAPPRNAMQSELQIG</sequence>
<evidence type="ECO:0000313" key="9">
    <source>
        <dbReference type="EMBL" id="RCV92826.1"/>
    </source>
</evidence>
<comment type="caution">
    <text evidence="9">The sequence shown here is derived from an EMBL/GenBank/DDBJ whole genome shotgun (WGS) entry which is preliminary data.</text>
</comment>
<keyword evidence="3" id="KW-1003">Cell membrane</keyword>
<gene>
    <name evidence="9" type="ORF">DU506_05465</name>
</gene>